<dbReference type="SMART" id="SM00579">
    <property type="entry name" value="FBD"/>
    <property type="match status" value="1"/>
</dbReference>
<name>A0AAP0P6Q0_9MAGN</name>
<protein>
    <recommendedName>
        <fullName evidence="1">FBD domain-containing protein</fullName>
    </recommendedName>
</protein>
<dbReference type="PANTHER" id="PTHR31900">
    <property type="entry name" value="F-BOX/RNI SUPERFAMILY PROTEIN-RELATED"/>
    <property type="match status" value="1"/>
</dbReference>
<evidence type="ECO:0000259" key="1">
    <source>
        <dbReference type="SMART" id="SM00579"/>
    </source>
</evidence>
<keyword evidence="3" id="KW-1185">Reference proteome</keyword>
<evidence type="ECO:0000313" key="3">
    <source>
        <dbReference type="Proteomes" id="UP001417504"/>
    </source>
</evidence>
<comment type="caution">
    <text evidence="2">The sequence shown here is derived from an EMBL/GenBank/DDBJ whole genome shotgun (WGS) entry which is preliminary data.</text>
</comment>
<dbReference type="Pfam" id="PF08387">
    <property type="entry name" value="FBD"/>
    <property type="match status" value="1"/>
</dbReference>
<feature type="domain" description="FBD" evidence="1">
    <location>
        <begin position="268"/>
        <end position="339"/>
    </location>
</feature>
<dbReference type="InterPro" id="IPR032675">
    <property type="entry name" value="LRR_dom_sf"/>
</dbReference>
<organism evidence="2 3">
    <name type="scientific">Stephania japonica</name>
    <dbReference type="NCBI Taxonomy" id="461633"/>
    <lineage>
        <taxon>Eukaryota</taxon>
        <taxon>Viridiplantae</taxon>
        <taxon>Streptophyta</taxon>
        <taxon>Embryophyta</taxon>
        <taxon>Tracheophyta</taxon>
        <taxon>Spermatophyta</taxon>
        <taxon>Magnoliopsida</taxon>
        <taxon>Ranunculales</taxon>
        <taxon>Menispermaceae</taxon>
        <taxon>Menispermoideae</taxon>
        <taxon>Cissampelideae</taxon>
        <taxon>Stephania</taxon>
    </lineage>
</organism>
<dbReference type="Gene3D" id="3.80.10.10">
    <property type="entry name" value="Ribonuclease Inhibitor"/>
    <property type="match status" value="1"/>
</dbReference>
<accession>A0AAP0P6Q0</accession>
<dbReference type="SUPFAM" id="SSF52047">
    <property type="entry name" value="RNI-like"/>
    <property type="match status" value="1"/>
</dbReference>
<dbReference type="AlphaFoldDB" id="A0AAP0P6Q0"/>
<evidence type="ECO:0000313" key="2">
    <source>
        <dbReference type="EMBL" id="KAK9130225.1"/>
    </source>
</evidence>
<proteinExistence type="predicted"/>
<dbReference type="Proteomes" id="UP001417504">
    <property type="component" value="Unassembled WGS sequence"/>
</dbReference>
<dbReference type="EMBL" id="JBBNAE010000004">
    <property type="protein sequence ID" value="KAK9130225.1"/>
    <property type="molecule type" value="Genomic_DNA"/>
</dbReference>
<sequence length="348" mass="39107">MNQFIHLPISLLTSKSLVDMHLNFGSQLTLPSFIEFPNLNYLSLHYTSLVDYMGTSTVVLSCPSLESLSIEDGGVNPLKNLVIDAPKLEEFYITKLSCEDVLDESAEIKVLAPNLIYFECENCMSRKFSFNDLSCLDHACFGLMTNYYGDQFNAMKNINARRMIEAVSPHIKYLTLNEELAIESLFNFSFSLVIDKAFFGSPYVLENASMQFCNLKHLDLTVYLYRNSIIAIMHLLKLSPGVETLYLDVTNEDPANMPKCDNLCISEESLLQHLRLVEIEGAMGSESELKLMEFVLKNAAVLEKVSICCSNNAKPHMLVNFNKKLNGIPRASSPQISVPFPCHGRALL</sequence>
<reference evidence="2 3" key="1">
    <citation type="submission" date="2024-01" db="EMBL/GenBank/DDBJ databases">
        <title>Genome assemblies of Stephania.</title>
        <authorList>
            <person name="Yang L."/>
        </authorList>
    </citation>
    <scope>NUCLEOTIDE SEQUENCE [LARGE SCALE GENOMIC DNA]</scope>
    <source>
        <strain evidence="2">QJT</strain>
        <tissue evidence="2">Leaf</tissue>
    </source>
</reference>
<gene>
    <name evidence="2" type="ORF">Sjap_010712</name>
</gene>
<dbReference type="InterPro" id="IPR006566">
    <property type="entry name" value="FBD"/>
</dbReference>
<dbReference type="PANTHER" id="PTHR31900:SF27">
    <property type="entry name" value="FBD DOMAIN-CONTAINING PROTEIN"/>
    <property type="match status" value="1"/>
</dbReference>
<dbReference type="InterPro" id="IPR050232">
    <property type="entry name" value="FBL13/AtMIF1-like"/>
</dbReference>